<dbReference type="SUPFAM" id="SSF46785">
    <property type="entry name" value="Winged helix' DNA-binding domain"/>
    <property type="match status" value="1"/>
</dbReference>
<evidence type="ECO:0000256" key="2">
    <source>
        <dbReference type="ARBA" id="ARBA00023125"/>
    </source>
</evidence>
<evidence type="ECO:0000313" key="6">
    <source>
        <dbReference type="Proteomes" id="UP000273044"/>
    </source>
</evidence>
<keyword evidence="6" id="KW-1185">Reference proteome</keyword>
<dbReference type="Proteomes" id="UP000273044">
    <property type="component" value="Chromosome"/>
</dbReference>
<keyword evidence="1" id="KW-0805">Transcription regulation</keyword>
<protein>
    <submittedName>
        <fullName evidence="5">Transcriptional regulatory protein PtsJ</fullName>
    </submittedName>
</protein>
<dbReference type="PANTHER" id="PTHR38445">
    <property type="entry name" value="HTH-TYPE TRANSCRIPTIONAL REPRESSOR YTRA"/>
    <property type="match status" value="1"/>
</dbReference>
<reference evidence="5 6" key="1">
    <citation type="submission" date="2018-12" db="EMBL/GenBank/DDBJ databases">
        <authorList>
            <consortium name="Pathogen Informatics"/>
        </authorList>
    </citation>
    <scope>NUCLEOTIDE SEQUENCE [LARGE SCALE GENOMIC DNA]</scope>
    <source>
        <strain evidence="5 6">NCTC12967</strain>
    </source>
</reference>
<evidence type="ECO:0000313" key="5">
    <source>
        <dbReference type="EMBL" id="VEH70400.1"/>
    </source>
</evidence>
<name>A0A448VVK2_9ACTN</name>
<dbReference type="EMBL" id="LR134406">
    <property type="protein sequence ID" value="VEH70400.1"/>
    <property type="molecule type" value="Genomic_DNA"/>
</dbReference>
<gene>
    <name evidence="5" type="ORF">NCTC12967_01695</name>
</gene>
<dbReference type="CDD" id="cd07377">
    <property type="entry name" value="WHTH_GntR"/>
    <property type="match status" value="1"/>
</dbReference>
<sequence>MDFDASRPIWLQLREEFTRRIVIGRWAPGKQIPGVRELAVELGVNPNTVQRTLAELERDGLCRSERAVGRFVTDDAERVSRLRCDLAAGAADEFATRVKGFGLTEAEAVALIAERWNQQ</sequence>
<keyword evidence="2" id="KW-0238">DNA-binding</keyword>
<dbReference type="GO" id="GO:0003677">
    <property type="term" value="F:DNA binding"/>
    <property type="evidence" value="ECO:0007669"/>
    <property type="project" value="UniProtKB-KW"/>
</dbReference>
<dbReference type="InterPro" id="IPR036390">
    <property type="entry name" value="WH_DNA-bd_sf"/>
</dbReference>
<organism evidence="5 6">
    <name type="scientific">Arachnia propionica</name>
    <dbReference type="NCBI Taxonomy" id="1750"/>
    <lineage>
        <taxon>Bacteria</taxon>
        <taxon>Bacillati</taxon>
        <taxon>Actinomycetota</taxon>
        <taxon>Actinomycetes</taxon>
        <taxon>Propionibacteriales</taxon>
        <taxon>Propionibacteriaceae</taxon>
        <taxon>Arachnia</taxon>
    </lineage>
</organism>
<evidence type="ECO:0000256" key="3">
    <source>
        <dbReference type="ARBA" id="ARBA00023163"/>
    </source>
</evidence>
<keyword evidence="3" id="KW-0804">Transcription</keyword>
<evidence type="ECO:0000256" key="1">
    <source>
        <dbReference type="ARBA" id="ARBA00023015"/>
    </source>
</evidence>
<dbReference type="SMART" id="SM00345">
    <property type="entry name" value="HTH_GNTR"/>
    <property type="match status" value="1"/>
</dbReference>
<accession>A0A448VVK2</accession>
<dbReference type="Gene3D" id="1.10.10.10">
    <property type="entry name" value="Winged helix-like DNA-binding domain superfamily/Winged helix DNA-binding domain"/>
    <property type="match status" value="1"/>
</dbReference>
<dbReference type="InterPro" id="IPR000524">
    <property type="entry name" value="Tscrpt_reg_HTH_GntR"/>
</dbReference>
<feature type="domain" description="HTH gntR-type" evidence="4">
    <location>
        <begin position="7"/>
        <end position="75"/>
    </location>
</feature>
<dbReference type="GeneID" id="64407160"/>
<dbReference type="AlphaFoldDB" id="A0A448VVK2"/>
<evidence type="ECO:0000259" key="4">
    <source>
        <dbReference type="PROSITE" id="PS50949"/>
    </source>
</evidence>
<dbReference type="GO" id="GO:0003700">
    <property type="term" value="F:DNA-binding transcription factor activity"/>
    <property type="evidence" value="ECO:0007669"/>
    <property type="project" value="InterPro"/>
</dbReference>
<dbReference type="PANTHER" id="PTHR38445:SF6">
    <property type="entry name" value="GNTR-FAMILY TRANSCRIPTIONAL REGULATOR"/>
    <property type="match status" value="1"/>
</dbReference>
<dbReference type="InterPro" id="IPR036388">
    <property type="entry name" value="WH-like_DNA-bd_sf"/>
</dbReference>
<dbReference type="PROSITE" id="PS50949">
    <property type="entry name" value="HTH_GNTR"/>
    <property type="match status" value="1"/>
</dbReference>
<dbReference type="Pfam" id="PF00392">
    <property type="entry name" value="GntR"/>
    <property type="match status" value="1"/>
</dbReference>
<proteinExistence type="predicted"/>
<dbReference type="RefSeq" id="WP_061786917.1">
    <property type="nucleotide sequence ID" value="NZ_CAUVFX010000001.1"/>
</dbReference>